<sequence>MLRWMADVASEAISESNLYGPWMMVENRRRQTPRNACNLSSEVRNGRVSGSRFASLVDEGLDERQLEESGFVLATKTGGVVVVHEDVVNPKGVVHMHANKTVAFLASNPDKKSKARDKGTKEIGVVPTVEGRSINVIPHSTNVASGSHSVIKIVEEGSGDGIRSKASMHGASRRGKAVRDGVRKGLLMKKSGEPFAKKTGVAEWAQNVQMRVDLIAKDVGTDVRGVRELGGDTHNLLSETDDEELGDGNHMVDVPGGGMSIDRDPGDAL</sequence>
<feature type="region of interest" description="Disordered" evidence="1">
    <location>
        <begin position="234"/>
        <end position="269"/>
    </location>
</feature>
<gene>
    <name evidence="2" type="ORF">V6N12_062119</name>
</gene>
<dbReference type="Proteomes" id="UP001472677">
    <property type="component" value="Unassembled WGS sequence"/>
</dbReference>
<comment type="caution">
    <text evidence="2">The sequence shown here is derived from an EMBL/GenBank/DDBJ whole genome shotgun (WGS) entry which is preliminary data.</text>
</comment>
<evidence type="ECO:0000313" key="2">
    <source>
        <dbReference type="EMBL" id="KAK8574425.1"/>
    </source>
</evidence>
<protein>
    <submittedName>
        <fullName evidence="2">Uncharacterized protein</fullName>
    </submittedName>
</protein>
<name>A0ABR2F7Z4_9ROSI</name>
<proteinExistence type="predicted"/>
<evidence type="ECO:0000256" key="1">
    <source>
        <dbReference type="SAM" id="MobiDB-lite"/>
    </source>
</evidence>
<evidence type="ECO:0000313" key="3">
    <source>
        <dbReference type="Proteomes" id="UP001472677"/>
    </source>
</evidence>
<dbReference type="EMBL" id="JBBPBM010000007">
    <property type="protein sequence ID" value="KAK8574425.1"/>
    <property type="molecule type" value="Genomic_DNA"/>
</dbReference>
<keyword evidence="3" id="KW-1185">Reference proteome</keyword>
<organism evidence="2 3">
    <name type="scientific">Hibiscus sabdariffa</name>
    <name type="common">roselle</name>
    <dbReference type="NCBI Taxonomy" id="183260"/>
    <lineage>
        <taxon>Eukaryota</taxon>
        <taxon>Viridiplantae</taxon>
        <taxon>Streptophyta</taxon>
        <taxon>Embryophyta</taxon>
        <taxon>Tracheophyta</taxon>
        <taxon>Spermatophyta</taxon>
        <taxon>Magnoliopsida</taxon>
        <taxon>eudicotyledons</taxon>
        <taxon>Gunneridae</taxon>
        <taxon>Pentapetalae</taxon>
        <taxon>rosids</taxon>
        <taxon>malvids</taxon>
        <taxon>Malvales</taxon>
        <taxon>Malvaceae</taxon>
        <taxon>Malvoideae</taxon>
        <taxon>Hibiscus</taxon>
    </lineage>
</organism>
<accession>A0ABR2F7Z4</accession>
<reference evidence="2 3" key="1">
    <citation type="journal article" date="2024" name="G3 (Bethesda)">
        <title>Genome assembly of Hibiscus sabdariffa L. provides insights into metabolisms of medicinal natural products.</title>
        <authorList>
            <person name="Kim T."/>
        </authorList>
    </citation>
    <scope>NUCLEOTIDE SEQUENCE [LARGE SCALE GENOMIC DNA]</scope>
    <source>
        <strain evidence="2">TK-2024</strain>
        <tissue evidence="2">Old leaves</tissue>
    </source>
</reference>